<dbReference type="AlphaFoldDB" id="A0A1D2V8I8"/>
<organism evidence="1 2">
    <name type="scientific">Ascoidea rubescens DSM 1968</name>
    <dbReference type="NCBI Taxonomy" id="1344418"/>
    <lineage>
        <taxon>Eukaryota</taxon>
        <taxon>Fungi</taxon>
        <taxon>Dikarya</taxon>
        <taxon>Ascomycota</taxon>
        <taxon>Saccharomycotina</taxon>
        <taxon>Saccharomycetes</taxon>
        <taxon>Ascoideaceae</taxon>
        <taxon>Ascoidea</taxon>
    </lineage>
</organism>
<dbReference type="InParanoid" id="A0A1D2V8I8"/>
<keyword evidence="2" id="KW-1185">Reference proteome</keyword>
<dbReference type="RefSeq" id="XP_020044318.1">
    <property type="nucleotide sequence ID" value="XM_020189426.1"/>
</dbReference>
<accession>A0A1D2V8I8</accession>
<dbReference type="EMBL" id="KV454496">
    <property type="protein sequence ID" value="ODV58011.1"/>
    <property type="molecule type" value="Genomic_DNA"/>
</dbReference>
<feature type="non-terminal residue" evidence="1">
    <location>
        <position position="159"/>
    </location>
</feature>
<protein>
    <submittedName>
        <fullName evidence="1">Uncharacterized protein</fullName>
    </submittedName>
</protein>
<proteinExistence type="predicted"/>
<reference evidence="2" key="1">
    <citation type="submission" date="2016-05" db="EMBL/GenBank/DDBJ databases">
        <title>Comparative genomics of biotechnologically important yeasts.</title>
        <authorList>
            <consortium name="DOE Joint Genome Institute"/>
            <person name="Riley R."/>
            <person name="Haridas S."/>
            <person name="Wolfe K.H."/>
            <person name="Lopes M.R."/>
            <person name="Hittinger C.T."/>
            <person name="Goker M."/>
            <person name="Salamov A."/>
            <person name="Wisecaver J."/>
            <person name="Long T.M."/>
            <person name="Aerts A.L."/>
            <person name="Barry K."/>
            <person name="Choi C."/>
            <person name="Clum A."/>
            <person name="Coughlan A.Y."/>
            <person name="Deshpande S."/>
            <person name="Douglass A.P."/>
            <person name="Hanson S.J."/>
            <person name="Klenk H.-P."/>
            <person name="Labutti K."/>
            <person name="Lapidus A."/>
            <person name="Lindquist E."/>
            <person name="Lipzen A."/>
            <person name="Meier-Kolthoff J.P."/>
            <person name="Ohm R.A."/>
            <person name="Otillar R.P."/>
            <person name="Pangilinan J."/>
            <person name="Peng Y."/>
            <person name="Rokas A."/>
            <person name="Rosa C.A."/>
            <person name="Scheuner C."/>
            <person name="Sibirny A.A."/>
            <person name="Slot J.C."/>
            <person name="Stielow J.B."/>
            <person name="Sun H."/>
            <person name="Kurtzman C.P."/>
            <person name="Blackwell M."/>
            <person name="Grigoriev I.V."/>
            <person name="Jeffries T.W."/>
        </authorList>
    </citation>
    <scope>NUCLEOTIDE SEQUENCE [LARGE SCALE GENOMIC DNA]</scope>
    <source>
        <strain evidence="2">DSM 1968</strain>
    </source>
</reference>
<dbReference type="GeneID" id="30963062"/>
<evidence type="ECO:0000313" key="2">
    <source>
        <dbReference type="Proteomes" id="UP000095038"/>
    </source>
</evidence>
<sequence>MADQLLHENNLEHLLLYQHHLSLQLQSNIARQSLSQQYLDSISISLENIESIAAKILSDNQSHSILFIPTSSTLDDDSDALDHSDLSLEVHPTNCPHRLPKAYHLLMLFFQTKYKAAVQCSTIRTHTSSTTLNVSPLADVRSMILANQNKIMDYILQSH</sequence>
<dbReference type="Proteomes" id="UP000095038">
    <property type="component" value="Unassembled WGS sequence"/>
</dbReference>
<name>A0A1D2V8I8_9ASCO</name>
<gene>
    <name evidence="1" type="ORF">ASCRUDRAFT_165240</name>
</gene>
<evidence type="ECO:0000313" key="1">
    <source>
        <dbReference type="EMBL" id="ODV58011.1"/>
    </source>
</evidence>